<gene>
    <name evidence="2" type="ORF">A3G00_02690</name>
</gene>
<dbReference type="Proteomes" id="UP000178347">
    <property type="component" value="Unassembled WGS sequence"/>
</dbReference>
<dbReference type="InterPro" id="IPR050177">
    <property type="entry name" value="Lipid_A_modif_metabolic_enz"/>
</dbReference>
<dbReference type="InterPro" id="IPR001509">
    <property type="entry name" value="Epimerase_deHydtase"/>
</dbReference>
<evidence type="ECO:0000259" key="1">
    <source>
        <dbReference type="Pfam" id="PF01370"/>
    </source>
</evidence>
<accession>A0A1F6MRQ1</accession>
<dbReference type="InterPro" id="IPR036291">
    <property type="entry name" value="NAD(P)-bd_dom_sf"/>
</dbReference>
<sequence length="307" mass="33661">MAKYLVTGGAGFIGTNLIKQLLADGHRVVVLDNFSSGRFSDRIQSGAEYVEGDVRNMADLEKVLKGVDGVFHAAAVARMPYSVEHPQETNEVNVNGTLNVLVAARDAGVKRVVYSASSSAYGDQDISPLVETMKPRPMSPYGLQKLIGEEYCRLFHELYGLETVSLRYFNVYGPHVDPNGAYALVIGKFLKQRKENQPLTICGDGEYYRDYTHVADVVRANIMAMQSAKAGRGEVINIGNRAPHSVNELAGLIGGETVGIPSRPGDPRKTEADITKAKQLLDWEPKISFEDGIKELKREWGITAPSF</sequence>
<reference evidence="2 3" key="1">
    <citation type="journal article" date="2016" name="Nat. Commun.">
        <title>Thousands of microbial genomes shed light on interconnected biogeochemical processes in an aquifer system.</title>
        <authorList>
            <person name="Anantharaman K."/>
            <person name="Brown C.T."/>
            <person name="Hug L.A."/>
            <person name="Sharon I."/>
            <person name="Castelle C.J."/>
            <person name="Probst A.J."/>
            <person name="Thomas B.C."/>
            <person name="Singh A."/>
            <person name="Wilkins M.J."/>
            <person name="Karaoz U."/>
            <person name="Brodie E.L."/>
            <person name="Williams K.H."/>
            <person name="Hubbard S.S."/>
            <person name="Banfield J.F."/>
        </authorList>
    </citation>
    <scope>NUCLEOTIDE SEQUENCE [LARGE SCALE GENOMIC DNA]</scope>
</reference>
<protein>
    <recommendedName>
        <fullName evidence="1">NAD-dependent epimerase/dehydratase domain-containing protein</fullName>
    </recommendedName>
</protein>
<dbReference type="EMBL" id="MFQN01000019">
    <property type="protein sequence ID" value="OGH74336.1"/>
    <property type="molecule type" value="Genomic_DNA"/>
</dbReference>
<evidence type="ECO:0000313" key="2">
    <source>
        <dbReference type="EMBL" id="OGH74336.1"/>
    </source>
</evidence>
<dbReference type="PANTHER" id="PTHR43245">
    <property type="entry name" value="BIFUNCTIONAL POLYMYXIN RESISTANCE PROTEIN ARNA"/>
    <property type="match status" value="1"/>
</dbReference>
<dbReference type="AlphaFoldDB" id="A0A1F6MRQ1"/>
<dbReference type="Gene3D" id="3.90.25.10">
    <property type="entry name" value="UDP-galactose 4-epimerase, domain 1"/>
    <property type="match status" value="1"/>
</dbReference>
<name>A0A1F6MRQ1_9BACT</name>
<dbReference type="SUPFAM" id="SSF51735">
    <property type="entry name" value="NAD(P)-binding Rossmann-fold domains"/>
    <property type="match status" value="1"/>
</dbReference>
<dbReference type="STRING" id="1798692.A3G00_02690"/>
<organism evidence="2 3">
    <name type="scientific">Candidatus Magasanikbacteria bacterium RIFCSPLOWO2_12_FULL_43_12</name>
    <dbReference type="NCBI Taxonomy" id="1798692"/>
    <lineage>
        <taxon>Bacteria</taxon>
        <taxon>Candidatus Magasanikiibacteriota</taxon>
    </lineage>
</organism>
<comment type="caution">
    <text evidence="2">The sequence shown here is derived from an EMBL/GenBank/DDBJ whole genome shotgun (WGS) entry which is preliminary data.</text>
</comment>
<dbReference type="PANTHER" id="PTHR43245:SF13">
    <property type="entry name" value="UDP-D-APIOSE_UDP-D-XYLOSE SYNTHASE 2"/>
    <property type="match status" value="1"/>
</dbReference>
<dbReference type="Gene3D" id="3.40.50.720">
    <property type="entry name" value="NAD(P)-binding Rossmann-like Domain"/>
    <property type="match status" value="1"/>
</dbReference>
<proteinExistence type="predicted"/>
<dbReference type="Pfam" id="PF01370">
    <property type="entry name" value="Epimerase"/>
    <property type="match status" value="1"/>
</dbReference>
<evidence type="ECO:0000313" key="3">
    <source>
        <dbReference type="Proteomes" id="UP000178347"/>
    </source>
</evidence>
<feature type="domain" description="NAD-dependent epimerase/dehydratase" evidence="1">
    <location>
        <begin position="5"/>
        <end position="239"/>
    </location>
</feature>